<protein>
    <recommendedName>
        <fullName evidence="3">Capsid protein</fullName>
    </recommendedName>
</protein>
<sequence>MAIKEYTKQYVGMFPNIFSKKARFLAAFGGTIQVVDGVTDSTKFMDLKISNDVDAVLQEYQTGENVAFGTGTGSTSRFGERKEIKSVNKQVDFDSPLAIHEGVDNFTVNDVPDQVIAERQAKHAEAWTEKFSQIASKALSDIASETFTGPMTEDGVTKIFNDARKKLINNNVSKDIVWRAYVTADVYNLLVDSKLATTAKKSSANIDDNEIYKFKGFILEEYPDAYFQTGEHIVFAADGVGQLGLGVQTSRALDATDFVGIVMQAAGKTAKYIPEKNAKAILKAKLTPAG</sequence>
<accession>A0ABV2EQZ6</accession>
<gene>
    <name evidence="1" type="ORF">ABID50_000237</name>
</gene>
<dbReference type="Proteomes" id="UP001549134">
    <property type="component" value="Unassembled WGS sequence"/>
</dbReference>
<name>A0ABV2EQZ6_9STRE</name>
<dbReference type="GeneID" id="78827709"/>
<evidence type="ECO:0008006" key="3">
    <source>
        <dbReference type="Google" id="ProtNLM"/>
    </source>
</evidence>
<keyword evidence="2" id="KW-1185">Reference proteome</keyword>
<proteinExistence type="predicted"/>
<comment type="caution">
    <text evidence="1">The sequence shown here is derived from an EMBL/GenBank/DDBJ whole genome shotgun (WGS) entry which is preliminary data.</text>
</comment>
<reference evidence="1 2" key="1">
    <citation type="submission" date="2024-06" db="EMBL/GenBank/DDBJ databases">
        <title>Genomic Encyclopedia of Type Strains, Phase IV (KMG-IV): sequencing the most valuable type-strain genomes for metagenomic binning, comparative biology and taxonomic classification.</title>
        <authorList>
            <person name="Goeker M."/>
        </authorList>
    </citation>
    <scope>NUCLEOTIDE SEQUENCE [LARGE SCALE GENOMIC DNA]</scope>
    <source>
        <strain evidence="1 2">DSM 29126</strain>
    </source>
</reference>
<organism evidence="1 2">
    <name type="scientific">Streptococcus parasuis</name>
    <dbReference type="NCBI Taxonomy" id="1501662"/>
    <lineage>
        <taxon>Bacteria</taxon>
        <taxon>Bacillati</taxon>
        <taxon>Bacillota</taxon>
        <taxon>Bacilli</taxon>
        <taxon>Lactobacillales</taxon>
        <taxon>Streptococcaceae</taxon>
        <taxon>Streptococcus</taxon>
    </lineage>
</organism>
<evidence type="ECO:0000313" key="1">
    <source>
        <dbReference type="EMBL" id="MET3533087.1"/>
    </source>
</evidence>
<evidence type="ECO:0000313" key="2">
    <source>
        <dbReference type="Proteomes" id="UP001549134"/>
    </source>
</evidence>
<dbReference type="EMBL" id="JBEPLX010000002">
    <property type="protein sequence ID" value="MET3533087.1"/>
    <property type="molecule type" value="Genomic_DNA"/>
</dbReference>
<dbReference type="RefSeq" id="WP_105140128.1">
    <property type="nucleotide sequence ID" value="NZ_AP024276.1"/>
</dbReference>